<evidence type="ECO:0000313" key="1">
    <source>
        <dbReference type="EMBL" id="MPC58578.1"/>
    </source>
</evidence>
<dbReference type="InterPro" id="IPR036691">
    <property type="entry name" value="Endo/exonu/phosph_ase_sf"/>
</dbReference>
<sequence>MATPNPASDSPFLEGDQKCPQNTASPLLNLIFFSSLKQLSEATDSSPFSVPSYFLYPHFCSKAGCCIYVCNNLTCSRAHTLESSEFSTIWLRLNSHPLTKFNCAVYLSPKSSDYGKLFDYLISKVEHILSLYPFAEISIHGDFSVHYQLWLSFPFTDYAGELAFNFAIVHDLEQLYKDLEKGVVYMGQPLSVHYSVLHPSKRLTRELAQGMLAACKVLTAEI</sequence>
<proteinExistence type="predicted"/>
<dbReference type="Proteomes" id="UP000324222">
    <property type="component" value="Unassembled WGS sequence"/>
</dbReference>
<protein>
    <submittedName>
        <fullName evidence="1">Uncharacterized protein</fullName>
    </submittedName>
</protein>
<organism evidence="1 2">
    <name type="scientific">Portunus trituberculatus</name>
    <name type="common">Swimming crab</name>
    <name type="synonym">Neptunus trituberculatus</name>
    <dbReference type="NCBI Taxonomy" id="210409"/>
    <lineage>
        <taxon>Eukaryota</taxon>
        <taxon>Metazoa</taxon>
        <taxon>Ecdysozoa</taxon>
        <taxon>Arthropoda</taxon>
        <taxon>Crustacea</taxon>
        <taxon>Multicrustacea</taxon>
        <taxon>Malacostraca</taxon>
        <taxon>Eumalacostraca</taxon>
        <taxon>Eucarida</taxon>
        <taxon>Decapoda</taxon>
        <taxon>Pleocyemata</taxon>
        <taxon>Brachyura</taxon>
        <taxon>Eubrachyura</taxon>
        <taxon>Portunoidea</taxon>
        <taxon>Portunidae</taxon>
        <taxon>Portuninae</taxon>
        <taxon>Portunus</taxon>
    </lineage>
</organism>
<dbReference type="EMBL" id="VSRR010015801">
    <property type="protein sequence ID" value="MPC58578.1"/>
    <property type="molecule type" value="Genomic_DNA"/>
</dbReference>
<keyword evidence="2" id="KW-1185">Reference proteome</keyword>
<gene>
    <name evidence="1" type="ORF">E2C01_052585</name>
</gene>
<name>A0A5B7GNM5_PORTR</name>
<accession>A0A5B7GNM5</accession>
<dbReference type="Gene3D" id="3.60.10.10">
    <property type="entry name" value="Endonuclease/exonuclease/phosphatase"/>
    <property type="match status" value="1"/>
</dbReference>
<comment type="caution">
    <text evidence="1">The sequence shown here is derived from an EMBL/GenBank/DDBJ whole genome shotgun (WGS) entry which is preliminary data.</text>
</comment>
<dbReference type="AlphaFoldDB" id="A0A5B7GNM5"/>
<evidence type="ECO:0000313" key="2">
    <source>
        <dbReference type="Proteomes" id="UP000324222"/>
    </source>
</evidence>
<reference evidence="1 2" key="1">
    <citation type="submission" date="2019-05" db="EMBL/GenBank/DDBJ databases">
        <title>Another draft genome of Portunus trituberculatus and its Hox gene families provides insights of decapod evolution.</title>
        <authorList>
            <person name="Jeong J.-H."/>
            <person name="Song I."/>
            <person name="Kim S."/>
            <person name="Choi T."/>
            <person name="Kim D."/>
            <person name="Ryu S."/>
            <person name="Kim W."/>
        </authorList>
    </citation>
    <scope>NUCLEOTIDE SEQUENCE [LARGE SCALE GENOMIC DNA]</scope>
    <source>
        <tissue evidence="1">Muscle</tissue>
    </source>
</reference>